<dbReference type="Proteomes" id="UP000568556">
    <property type="component" value="Unassembled WGS sequence"/>
</dbReference>
<dbReference type="SUPFAM" id="SSF58069">
    <property type="entry name" value="Virus ectodomain"/>
    <property type="match status" value="1"/>
</dbReference>
<keyword evidence="3" id="KW-1185">Reference proteome</keyword>
<evidence type="ECO:0000313" key="3">
    <source>
        <dbReference type="Proteomes" id="UP000568556"/>
    </source>
</evidence>
<accession>A0A7L0UMF2</accession>
<dbReference type="Pfam" id="PF00429">
    <property type="entry name" value="TLV_coat"/>
    <property type="match status" value="1"/>
</dbReference>
<dbReference type="AlphaFoldDB" id="A0A7L0UMF2"/>
<comment type="caution">
    <text evidence="2">The sequence shown here is derived from an EMBL/GenBank/DDBJ whole genome shotgun (WGS) entry which is preliminary data.</text>
</comment>
<dbReference type="EMBL" id="VXAQ01003143">
    <property type="protein sequence ID" value="NXL68261.1"/>
    <property type="molecule type" value="Genomic_DNA"/>
</dbReference>
<dbReference type="OrthoDB" id="8949317at2759"/>
<feature type="non-terminal residue" evidence="2">
    <location>
        <position position="58"/>
    </location>
</feature>
<sequence length="58" mass="6185">SELEKTCINILAVIENIENRTVGAVQALQVEVTSLSKLVTQNRMALDVLLASQGGVCT</sequence>
<dbReference type="InterPro" id="IPR018154">
    <property type="entry name" value="TLV/ENV_coat_polyprotein"/>
</dbReference>
<evidence type="ECO:0000313" key="2">
    <source>
        <dbReference type="EMBL" id="NXL68261.1"/>
    </source>
</evidence>
<dbReference type="Gene3D" id="1.10.287.210">
    <property type="match status" value="1"/>
</dbReference>
<organism evidence="2 3">
    <name type="scientific">Chordeiles acutipennis</name>
    <name type="common">Lesser nighthawk</name>
    <name type="synonym">Caprimulgus acutipennis</name>
    <dbReference type="NCBI Taxonomy" id="118183"/>
    <lineage>
        <taxon>Eukaryota</taxon>
        <taxon>Metazoa</taxon>
        <taxon>Chordata</taxon>
        <taxon>Craniata</taxon>
        <taxon>Vertebrata</taxon>
        <taxon>Euteleostomi</taxon>
        <taxon>Archelosauria</taxon>
        <taxon>Archosauria</taxon>
        <taxon>Dinosauria</taxon>
        <taxon>Saurischia</taxon>
        <taxon>Theropoda</taxon>
        <taxon>Coelurosauria</taxon>
        <taxon>Aves</taxon>
        <taxon>Neognathae</taxon>
        <taxon>Neoaves</taxon>
        <taxon>Strisores</taxon>
        <taxon>Caprimulgiformes</taxon>
        <taxon>Caprimulgidae</taxon>
        <taxon>Chordeilinae</taxon>
        <taxon>Chordeiles</taxon>
    </lineage>
</organism>
<name>A0A7L0UMF2_CHOAC</name>
<proteinExistence type="predicted"/>
<gene>
    <name evidence="2" type="primary">Erv31_3</name>
    <name evidence="2" type="ORF">CHOACU_R14990</name>
</gene>
<dbReference type="PANTHER" id="PTHR10424">
    <property type="entry name" value="VIRAL ENVELOPE PROTEIN"/>
    <property type="match status" value="1"/>
</dbReference>
<feature type="non-terminal residue" evidence="2">
    <location>
        <position position="1"/>
    </location>
</feature>
<reference evidence="2 3" key="1">
    <citation type="submission" date="2019-09" db="EMBL/GenBank/DDBJ databases">
        <title>Bird 10,000 Genomes (B10K) Project - Family phase.</title>
        <authorList>
            <person name="Zhang G."/>
        </authorList>
    </citation>
    <scope>NUCLEOTIDE SEQUENCE [LARGE SCALE GENOMIC DNA]</scope>
    <source>
        <strain evidence="2">B10K-DU-008-62</strain>
        <tissue evidence="2">Mixed tissue sample</tissue>
    </source>
</reference>
<evidence type="ECO:0000256" key="1">
    <source>
        <dbReference type="ARBA" id="ARBA00023157"/>
    </source>
</evidence>
<keyword evidence="1" id="KW-1015">Disulfide bond</keyword>
<protein>
    <submittedName>
        <fullName evidence="2">ENR1 protein</fullName>
    </submittedName>
</protein>
<dbReference type="PANTHER" id="PTHR10424:SF73">
    <property type="entry name" value="ENDOGENOUS RETROVIRUS GROUP FC1 ENV POLYPROTEIN-RELATED"/>
    <property type="match status" value="1"/>
</dbReference>